<dbReference type="eggNOG" id="arCOG02670">
    <property type="taxonomic scope" value="Archaea"/>
</dbReference>
<sequence length="265" mass="29693">MKVFALLLRLRPSWGYSVKVPNTSASQPSLSLPPPTTLVGAVAYGVLKLQGRDQETEISGGRVTNFAEKLWSATVYSGASLNGFGAPIMDISKYIIRIYQRKTNRDRPEYQLGAIPTGKVYVTGEIRALLGFHEERLSKIVEKFDEVLPKASYLVTRLGAKESIVSVEEAKWGYSKVLGREVEFCSSFYQPLQHSVPLGGCDGQGFFYKETFWDGGFFDVGKERWYLVPGVRDKYISSLRGRFKADKSCEVHEFEGEGFVVCDVR</sequence>
<evidence type="ECO:0000256" key="3">
    <source>
        <dbReference type="ARBA" id="ARBA00025626"/>
    </source>
</evidence>
<evidence type="ECO:0000313" key="4">
    <source>
        <dbReference type="EMBL" id="EHP69910.1"/>
    </source>
</evidence>
<dbReference type="EMBL" id="JH597761">
    <property type="protein sequence ID" value="EHP69910.1"/>
    <property type="molecule type" value="Genomic_DNA"/>
</dbReference>
<dbReference type="InterPro" id="IPR013422">
    <property type="entry name" value="CRISPR-assoc_prot_Cas5_N"/>
</dbReference>
<accession>H2C0W1</accession>
<dbReference type="HOGENOM" id="CLU_1154391_0_0_2"/>
<dbReference type="OrthoDB" id="99243at2157"/>
<evidence type="ECO:0000256" key="2">
    <source>
        <dbReference type="ARBA" id="ARBA00023118"/>
    </source>
</evidence>
<keyword evidence="5" id="KW-1185">Reference proteome</keyword>
<dbReference type="Gene3D" id="3.30.70.3120">
    <property type="match status" value="1"/>
</dbReference>
<evidence type="ECO:0000256" key="1">
    <source>
        <dbReference type="ARBA" id="ARBA00010891"/>
    </source>
</evidence>
<dbReference type="STRING" id="671065.MetMK1DRAFT_00004120"/>
<name>H2C0W1_9CREN</name>
<dbReference type="NCBIfam" id="TIGR01874">
    <property type="entry name" value="cas_cas5a"/>
    <property type="match status" value="1"/>
</dbReference>
<keyword evidence="2" id="KW-0051">Antiviral defense</keyword>
<protein>
    <submittedName>
        <fullName evidence="4">CRISPR-associated protein Cas5, subtype I-A/APERN</fullName>
    </submittedName>
</protein>
<proteinExistence type="inferred from homology"/>
<comment type="similarity">
    <text evidence="1">Belongs to the CRISPR-associated protein Cas5 family. Subtype I-A/Apern subfamily.</text>
</comment>
<gene>
    <name evidence="4" type="ORF">MetMK1DRAFT_00004120</name>
</gene>
<comment type="function">
    <text evidence="3">CRISPR (clustered regularly interspaced short palindromic repeat) is an adaptive immune system that provides protection against mobile genetic elements (viruses, transposable elements and conjugative plasmids). CRISPR clusters contain spacers, sequences complementary to antecedent mobile elements, and target invading nucleic acids. CRISPR clusters are transcribed and processed into CRISPR RNA (crRNA).</text>
</comment>
<dbReference type="InterPro" id="IPR053725">
    <property type="entry name" value="CRISPR_Cas5_sf"/>
</dbReference>
<dbReference type="GO" id="GO:0051607">
    <property type="term" value="P:defense response to virus"/>
    <property type="evidence" value="ECO:0007669"/>
    <property type="project" value="UniProtKB-KW"/>
</dbReference>
<dbReference type="CDD" id="cd09649">
    <property type="entry name" value="Cas5_I-A"/>
    <property type="match status" value="1"/>
</dbReference>
<dbReference type="RefSeq" id="WP_009070154.1">
    <property type="nucleotide sequence ID" value="NZ_JH597761.1"/>
</dbReference>
<dbReference type="AlphaFoldDB" id="H2C0W1"/>
<dbReference type="Proteomes" id="UP000003980">
    <property type="component" value="Unassembled WGS sequence"/>
</dbReference>
<evidence type="ECO:0000313" key="5">
    <source>
        <dbReference type="Proteomes" id="UP000003980"/>
    </source>
</evidence>
<reference evidence="4 5" key="1">
    <citation type="submission" date="2012-01" db="EMBL/GenBank/DDBJ databases">
        <title>Improved High-Quality Draft sequence of Metallosphaera yellowstonensis MK1.</title>
        <authorList>
            <consortium name="US DOE Joint Genome Institute"/>
            <person name="Lucas S."/>
            <person name="Han J."/>
            <person name="Cheng J.-F."/>
            <person name="Goodwin L."/>
            <person name="Pitluck S."/>
            <person name="Peters L."/>
            <person name="Teshima H."/>
            <person name="Detter J.C."/>
            <person name="Han C."/>
            <person name="Tapia R."/>
            <person name="Land M."/>
            <person name="Hauser L."/>
            <person name="Kyrpides N."/>
            <person name="Kozubal M."/>
            <person name="Macur R.E."/>
            <person name="Jay Z."/>
            <person name="Inskeep W."/>
            <person name="Woyke T."/>
        </authorList>
    </citation>
    <scope>NUCLEOTIDE SEQUENCE [LARGE SCALE GENOMIC DNA]</scope>
    <source>
        <strain evidence="4 5">MK1</strain>
    </source>
</reference>
<dbReference type="NCBIfam" id="TIGR02593">
    <property type="entry name" value="CRISPR_cas5"/>
    <property type="match status" value="1"/>
</dbReference>
<organism evidence="4 5">
    <name type="scientific">Metallosphaera yellowstonensis MK1</name>
    <dbReference type="NCBI Taxonomy" id="671065"/>
    <lineage>
        <taxon>Archaea</taxon>
        <taxon>Thermoproteota</taxon>
        <taxon>Thermoprotei</taxon>
        <taxon>Sulfolobales</taxon>
        <taxon>Sulfolobaceae</taxon>
        <taxon>Metallosphaera</taxon>
    </lineage>
</organism>
<dbReference type="InterPro" id="IPR010153">
    <property type="entry name" value="CRISPR-assoc_prot_Cas5a-typ"/>
</dbReference>